<protein>
    <submittedName>
        <fullName evidence="1">Uncharacterized protein</fullName>
    </submittedName>
</protein>
<gene>
    <name evidence="1" type="ORF">GCM10011322_09420</name>
</gene>
<dbReference type="Proteomes" id="UP000600449">
    <property type="component" value="Unassembled WGS sequence"/>
</dbReference>
<accession>A0A917Q5N2</accession>
<dbReference type="AlphaFoldDB" id="A0A917Q5N2"/>
<evidence type="ECO:0000313" key="1">
    <source>
        <dbReference type="EMBL" id="GGK24965.1"/>
    </source>
</evidence>
<organism evidence="1 2">
    <name type="scientific">Salinarimonas ramus</name>
    <dbReference type="NCBI Taxonomy" id="690164"/>
    <lineage>
        <taxon>Bacteria</taxon>
        <taxon>Pseudomonadati</taxon>
        <taxon>Pseudomonadota</taxon>
        <taxon>Alphaproteobacteria</taxon>
        <taxon>Hyphomicrobiales</taxon>
        <taxon>Salinarimonadaceae</taxon>
        <taxon>Salinarimonas</taxon>
    </lineage>
</organism>
<comment type="caution">
    <text evidence="1">The sequence shown here is derived from an EMBL/GenBank/DDBJ whole genome shotgun (WGS) entry which is preliminary data.</text>
</comment>
<proteinExistence type="predicted"/>
<sequence length="73" mass="7408">MVGILCPLVSAARGGRSFLEPEPGDLGTPVPRPARALHAFTVAQRAASFGSPTGLARVPATVDAKRIRAVGSG</sequence>
<reference evidence="1 2" key="1">
    <citation type="journal article" date="2014" name="Int. J. Syst. Evol. Microbiol.">
        <title>Complete genome sequence of Corynebacterium casei LMG S-19264T (=DSM 44701T), isolated from a smear-ripened cheese.</title>
        <authorList>
            <consortium name="US DOE Joint Genome Institute (JGI-PGF)"/>
            <person name="Walter F."/>
            <person name="Albersmeier A."/>
            <person name="Kalinowski J."/>
            <person name="Ruckert C."/>
        </authorList>
    </citation>
    <scope>NUCLEOTIDE SEQUENCE [LARGE SCALE GENOMIC DNA]</scope>
    <source>
        <strain evidence="1 2">CGMCC 1.9161</strain>
    </source>
</reference>
<evidence type="ECO:0000313" key="2">
    <source>
        <dbReference type="Proteomes" id="UP000600449"/>
    </source>
</evidence>
<keyword evidence="2" id="KW-1185">Reference proteome</keyword>
<dbReference type="EMBL" id="BMMF01000003">
    <property type="protein sequence ID" value="GGK24965.1"/>
    <property type="molecule type" value="Genomic_DNA"/>
</dbReference>
<name>A0A917Q5N2_9HYPH</name>